<dbReference type="InterPro" id="IPR023772">
    <property type="entry name" value="DNA-bd_HTH_TetR-type_CS"/>
</dbReference>
<dbReference type="Gene3D" id="1.10.10.60">
    <property type="entry name" value="Homeodomain-like"/>
    <property type="match status" value="1"/>
</dbReference>
<dbReference type="GO" id="GO:0003700">
    <property type="term" value="F:DNA-binding transcription factor activity"/>
    <property type="evidence" value="ECO:0007669"/>
    <property type="project" value="TreeGrafter"/>
</dbReference>
<dbReference type="InterPro" id="IPR009057">
    <property type="entry name" value="Homeodomain-like_sf"/>
</dbReference>
<dbReference type="PANTHER" id="PTHR30055:SF153">
    <property type="entry name" value="HTH-TYPE TRANSCRIPTIONAL REPRESSOR RV3405C"/>
    <property type="match status" value="1"/>
</dbReference>
<dbReference type="GO" id="GO:0000976">
    <property type="term" value="F:transcription cis-regulatory region binding"/>
    <property type="evidence" value="ECO:0007669"/>
    <property type="project" value="TreeGrafter"/>
</dbReference>
<dbReference type="AlphaFoldDB" id="A0A6G9YAY3"/>
<evidence type="ECO:0000256" key="2">
    <source>
        <dbReference type="PROSITE-ProRule" id="PRU00335"/>
    </source>
</evidence>
<name>A0A6G9YAY3_9NOCA</name>
<proteinExistence type="predicted"/>
<dbReference type="InterPro" id="IPR001647">
    <property type="entry name" value="HTH_TetR"/>
</dbReference>
<dbReference type="Gene3D" id="1.10.357.10">
    <property type="entry name" value="Tetracycline Repressor, domain 2"/>
    <property type="match status" value="1"/>
</dbReference>
<evidence type="ECO:0000256" key="3">
    <source>
        <dbReference type="SAM" id="MobiDB-lite"/>
    </source>
</evidence>
<dbReference type="KEGG" id="nah:F5544_11555"/>
<dbReference type="Pfam" id="PF00440">
    <property type="entry name" value="TetR_N"/>
    <property type="match status" value="1"/>
</dbReference>
<dbReference type="PROSITE" id="PS01081">
    <property type="entry name" value="HTH_TETR_1"/>
    <property type="match status" value="1"/>
</dbReference>
<evidence type="ECO:0000259" key="4">
    <source>
        <dbReference type="PROSITE" id="PS50977"/>
    </source>
</evidence>
<dbReference type="SUPFAM" id="SSF48498">
    <property type="entry name" value="Tetracyclin repressor-like, C-terminal domain"/>
    <property type="match status" value="1"/>
</dbReference>
<dbReference type="SUPFAM" id="SSF46689">
    <property type="entry name" value="Homeodomain-like"/>
    <property type="match status" value="1"/>
</dbReference>
<feature type="region of interest" description="Disordered" evidence="3">
    <location>
        <begin position="1"/>
        <end position="21"/>
    </location>
</feature>
<protein>
    <submittedName>
        <fullName evidence="5">TetR family transcriptional regulator</fullName>
    </submittedName>
</protein>
<gene>
    <name evidence="5" type="ORF">F5544_11555</name>
</gene>
<dbReference type="PANTHER" id="PTHR30055">
    <property type="entry name" value="HTH-TYPE TRANSCRIPTIONAL REGULATOR RUTR"/>
    <property type="match status" value="1"/>
</dbReference>
<sequence>MAQSVPMVGRHMPRADHRDQPIALGRRQRRLAQRHVALIAARHRIAGYSEHLREQAPDLRRQRLVTGRNTPGVPHHTRCGRRHARLSSRSRIVIAVLLHLDHALQFDIDCQAVTHASALRRRRPPVVITRMSTPDEPETAPSAIDLAIFDAARACVEEFGVRRTTLTEVARRAGVSRPTVYRRWPDTGALVAELLVRELRGIVTATMPATGTGRVRLVNGIVAGAATIRSNPLFGKIFRTDTDLMLTYVFGRLGRNQRTLIDLFATGIREGQADGSIRDGDPTQLATMLLLIAQSAVQSAGTVAPLLAGPALDTELARAVNGYLAPPPDEQRKSRR</sequence>
<accession>A0A6G9YAY3</accession>
<dbReference type="InterPro" id="IPR036271">
    <property type="entry name" value="Tet_transcr_reg_TetR-rel_C_sf"/>
</dbReference>
<evidence type="ECO:0000256" key="1">
    <source>
        <dbReference type="ARBA" id="ARBA00023125"/>
    </source>
</evidence>
<organism evidence="5 6">
    <name type="scientific">Nocardia arthritidis</name>
    <dbReference type="NCBI Taxonomy" id="228602"/>
    <lineage>
        <taxon>Bacteria</taxon>
        <taxon>Bacillati</taxon>
        <taxon>Actinomycetota</taxon>
        <taxon>Actinomycetes</taxon>
        <taxon>Mycobacteriales</taxon>
        <taxon>Nocardiaceae</taxon>
        <taxon>Nocardia</taxon>
    </lineage>
</organism>
<feature type="DNA-binding region" description="H-T-H motif" evidence="2">
    <location>
        <begin position="165"/>
        <end position="184"/>
    </location>
</feature>
<dbReference type="Proteomes" id="UP000503540">
    <property type="component" value="Chromosome"/>
</dbReference>
<keyword evidence="1 2" id="KW-0238">DNA-binding</keyword>
<evidence type="ECO:0000313" key="5">
    <source>
        <dbReference type="EMBL" id="QIS10203.1"/>
    </source>
</evidence>
<dbReference type="PROSITE" id="PS50977">
    <property type="entry name" value="HTH_TETR_2"/>
    <property type="match status" value="1"/>
</dbReference>
<evidence type="ECO:0000313" key="6">
    <source>
        <dbReference type="Proteomes" id="UP000503540"/>
    </source>
</evidence>
<dbReference type="EMBL" id="CP046172">
    <property type="protein sequence ID" value="QIS10203.1"/>
    <property type="molecule type" value="Genomic_DNA"/>
</dbReference>
<dbReference type="InterPro" id="IPR050109">
    <property type="entry name" value="HTH-type_TetR-like_transc_reg"/>
</dbReference>
<reference evidence="5 6" key="1">
    <citation type="journal article" date="2019" name="ACS Chem. Biol.">
        <title>Identification and Mobilization of a Cryptic Antibiotic Biosynthesis Gene Locus from a Human-Pathogenic Nocardia Isolate.</title>
        <authorList>
            <person name="Herisse M."/>
            <person name="Ishida K."/>
            <person name="Porter J.L."/>
            <person name="Howden B."/>
            <person name="Hertweck C."/>
            <person name="Stinear T.P."/>
            <person name="Pidot S.J."/>
        </authorList>
    </citation>
    <scope>NUCLEOTIDE SEQUENCE [LARGE SCALE GENOMIC DNA]</scope>
    <source>
        <strain evidence="5 6">AUSMDU00012717</strain>
    </source>
</reference>
<keyword evidence="6" id="KW-1185">Reference proteome</keyword>
<feature type="domain" description="HTH tetR-type" evidence="4">
    <location>
        <begin position="142"/>
        <end position="202"/>
    </location>
</feature>